<dbReference type="Pfam" id="PF23545">
    <property type="entry name" value="Zn_ribbon_HMPTM"/>
    <property type="match status" value="1"/>
</dbReference>
<dbReference type="InterPro" id="IPR034474">
    <property type="entry name" value="Methyltransferase_Class_D"/>
</dbReference>
<evidence type="ECO:0000256" key="3">
    <source>
        <dbReference type="ARBA" id="ARBA00023004"/>
    </source>
</evidence>
<protein>
    <submittedName>
        <fullName evidence="6">Cyclic pyranopterin monophosphate synthase protein</fullName>
    </submittedName>
</protein>
<dbReference type="InterPro" id="IPR034471">
    <property type="entry name" value="GDGT/MA_synthase"/>
</dbReference>
<reference evidence="6 7" key="1">
    <citation type="submission" date="2014-06" db="EMBL/GenBank/DDBJ databases">
        <authorList>
            <person name="Ngugi D.K."/>
            <person name="Blom J."/>
            <person name="Alam I."/>
            <person name="Rashid M."/>
            <person name="Ba Alawi W."/>
            <person name="Zhang G."/>
            <person name="Hikmawan T."/>
            <person name="Guan Y."/>
            <person name="Antunes A."/>
            <person name="Siam R."/>
            <person name="ElDorry H."/>
            <person name="Bajic V."/>
            <person name="Stingl U."/>
        </authorList>
    </citation>
    <scope>NUCLEOTIDE SEQUENCE [LARGE SCALE GENOMIC DNA]</scope>
    <source>
        <strain evidence="6">SCGC AAA799-N04</strain>
    </source>
</reference>
<dbReference type="SFLD" id="SFLDG01100">
    <property type="entry name" value="methyltransferase_(Class_D)"/>
    <property type="match status" value="1"/>
</dbReference>
<dbReference type="InterPro" id="IPR058240">
    <property type="entry name" value="rSAM_sf"/>
</dbReference>
<organism evidence="6 7">
    <name type="scientific">Marine Group I thaumarchaeote SCGC AAA799-N04</name>
    <dbReference type="NCBI Taxonomy" id="1502293"/>
    <lineage>
        <taxon>Archaea</taxon>
        <taxon>Nitrososphaerota</taxon>
        <taxon>Marine Group I</taxon>
    </lineage>
</organism>
<comment type="caution">
    <text evidence="6">The sequence shown here is derived from an EMBL/GenBank/DDBJ whole genome shotgun (WGS) entry which is preliminary data.</text>
</comment>
<dbReference type="PROSITE" id="PS51918">
    <property type="entry name" value="RADICAL_SAM"/>
    <property type="match status" value="1"/>
</dbReference>
<dbReference type="InterPro" id="IPR056488">
    <property type="entry name" value="Zn_ribbon_HMPTM"/>
</dbReference>
<dbReference type="InterPro" id="IPR007197">
    <property type="entry name" value="rSAM"/>
</dbReference>
<dbReference type="EMBL" id="JOKN01000024">
    <property type="protein sequence ID" value="KEQ56273.1"/>
    <property type="molecule type" value="Genomic_DNA"/>
</dbReference>
<keyword evidence="2" id="KW-0479">Metal-binding</keyword>
<dbReference type="InterPro" id="IPR013785">
    <property type="entry name" value="Aldolase_TIM"/>
</dbReference>
<dbReference type="CDD" id="cd01335">
    <property type="entry name" value="Radical_SAM"/>
    <property type="match status" value="1"/>
</dbReference>
<keyword evidence="3" id="KW-0408">Iron</keyword>
<dbReference type="NCBIfam" id="NF045702">
    <property type="entry name" value="rSAM_GDGT_ether"/>
    <property type="match status" value="1"/>
</dbReference>
<dbReference type="SFLD" id="SFLDS00029">
    <property type="entry name" value="Radical_SAM"/>
    <property type="match status" value="1"/>
</dbReference>
<dbReference type="PANTHER" id="PTHR43306">
    <property type="entry name" value="7,8-DIHYDRO-6-HYDROXYMETHYLPTERIN DIMETHYLTRANSFERASE"/>
    <property type="match status" value="1"/>
</dbReference>
<dbReference type="GO" id="GO:0051539">
    <property type="term" value="F:4 iron, 4 sulfur cluster binding"/>
    <property type="evidence" value="ECO:0007669"/>
    <property type="project" value="InterPro"/>
</dbReference>
<gene>
    <name evidence="6" type="primary">moaA</name>
    <name evidence="6" type="ORF">AAA799N04_01280</name>
</gene>
<evidence type="ECO:0000256" key="2">
    <source>
        <dbReference type="ARBA" id="ARBA00022723"/>
    </source>
</evidence>
<dbReference type="SFLD" id="SFLDG01067">
    <property type="entry name" value="SPASM/twitch_domain_containing"/>
    <property type="match status" value="1"/>
</dbReference>
<dbReference type="SUPFAM" id="SSF102114">
    <property type="entry name" value="Radical SAM enzymes"/>
    <property type="match status" value="1"/>
</dbReference>
<evidence type="ECO:0000313" key="6">
    <source>
        <dbReference type="EMBL" id="KEQ56273.1"/>
    </source>
</evidence>
<dbReference type="Pfam" id="PF04055">
    <property type="entry name" value="Radical_SAM"/>
    <property type="match status" value="1"/>
</dbReference>
<dbReference type="PATRIC" id="fig|1502293.3.peg.1181"/>
<evidence type="ECO:0000313" key="7">
    <source>
        <dbReference type="Proteomes" id="UP000028059"/>
    </source>
</evidence>
<evidence type="ECO:0000259" key="5">
    <source>
        <dbReference type="PROSITE" id="PS51918"/>
    </source>
</evidence>
<keyword evidence="1" id="KW-0949">S-adenosyl-L-methionine</keyword>
<dbReference type="Gene3D" id="3.20.20.70">
    <property type="entry name" value="Aldolase class I"/>
    <property type="match status" value="1"/>
</dbReference>
<dbReference type="SFLD" id="SFLDF00385">
    <property type="entry name" value="7_8-dihydro-6-hydroxymethylpte"/>
    <property type="match status" value="1"/>
</dbReference>
<dbReference type="AlphaFoldDB" id="A0A081RM50"/>
<dbReference type="GO" id="GO:0008168">
    <property type="term" value="F:methyltransferase activity"/>
    <property type="evidence" value="ECO:0007669"/>
    <property type="project" value="InterPro"/>
</dbReference>
<keyword evidence="4" id="KW-0411">Iron-sulfur</keyword>
<name>A0A081RM50_9ARCH</name>
<sequence>MPIVSMALIQISNQTTKNLGKKSTIRFTQSICPDCNMILDAEVFERDNKVFMSKVCPTHGECEELYFGSYELYKKFSTYWMDGKGAHSPNVMIDKCSCPNNCGLCSNHLSHSGLANMIVTNRCDLTCWYCFFYVKKGLEGAYMYEPDHTQIRGMMKTLRAERPIPGNSMQITGGEPMLRDDIADVIKIMKEEGVDHIQMNTNGIRHAMDPEAAREVRLAGCNNLYLSFDGVTARTNPKNHWEIPYALDSCRKTGTTVVFVPTVIKSINDHELGGIIRYAQKNMDVVHAVNFQPVSLTGRMGKSEREKYRITVPDCIQRIEEQTNGEVTVDDWFPVPSCMPLTNVIEAFSSKPKYELSIHFACGAGTYIFEDEETKKFVPLTKFCDIQGMLELFEDKAEEIRSGKNKYFTMLEVVRKLKGFVDSKKQPAGLDLAKMFGNILMKRSFDSVGSWHVKGLFLGMMHFQDKYNEDLERLQRCDIHYVTPDLRIVPFCAFNVIPEWYRDRIQKKYSITVEEWEEREGVKLEDGLYRGLMRRGAGDELAAGCAKSEMFHQAAQATM</sequence>
<dbReference type="Proteomes" id="UP000028059">
    <property type="component" value="Unassembled WGS sequence"/>
</dbReference>
<keyword evidence="7" id="KW-1185">Reference proteome</keyword>
<dbReference type="PANTHER" id="PTHR43306:SF1">
    <property type="entry name" value="7,8-DIHYDRO-6-HYDROXYMETHYLPTERIN DIMETHYLTRANSFERASE"/>
    <property type="match status" value="1"/>
</dbReference>
<accession>A0A081RM50</accession>
<evidence type="ECO:0000256" key="1">
    <source>
        <dbReference type="ARBA" id="ARBA00022691"/>
    </source>
</evidence>
<dbReference type="GO" id="GO:0046872">
    <property type="term" value="F:metal ion binding"/>
    <property type="evidence" value="ECO:0007669"/>
    <property type="project" value="UniProtKB-KW"/>
</dbReference>
<feature type="domain" description="Radical SAM core" evidence="5">
    <location>
        <begin position="109"/>
        <end position="334"/>
    </location>
</feature>
<evidence type="ECO:0000256" key="4">
    <source>
        <dbReference type="ARBA" id="ARBA00023014"/>
    </source>
</evidence>
<proteinExistence type="predicted"/>